<protein>
    <submittedName>
        <fullName evidence="1">Uncharacterized protein</fullName>
    </submittedName>
</protein>
<dbReference type="Proteomes" id="UP001283361">
    <property type="component" value="Unassembled WGS sequence"/>
</dbReference>
<name>A0AAE1DFI9_9GAST</name>
<accession>A0AAE1DFI9</accession>
<gene>
    <name evidence="1" type="ORF">RRG08_065926</name>
</gene>
<dbReference type="AlphaFoldDB" id="A0AAE1DFI9"/>
<sequence>MSVSMLNKPRGKRYSKVMLKSLRLKHSQSEQDDITKVEQFINSLKESGGDVAYGLDESTGVFQYLVYMSSSMTNLISRYPEAEGTHETNTTGDDETNATGDDALVLETPGISFAAAKLVRVKTKGRPKIKQTFTGRKRKARVPLQYSKLLQEERVKILLSGTVSNFAESDSHEVTKGSMTKCSISALGHFVIFDKNQSQ</sequence>
<reference evidence="1" key="1">
    <citation type="journal article" date="2023" name="G3 (Bethesda)">
        <title>A reference genome for the long-term kleptoplast-retaining sea slug Elysia crispata morphotype clarki.</title>
        <authorList>
            <person name="Eastman K.E."/>
            <person name="Pendleton A.L."/>
            <person name="Shaikh M.A."/>
            <person name="Suttiyut T."/>
            <person name="Ogas R."/>
            <person name="Tomko P."/>
            <person name="Gavelis G."/>
            <person name="Widhalm J.R."/>
            <person name="Wisecaver J.H."/>
        </authorList>
    </citation>
    <scope>NUCLEOTIDE SEQUENCE</scope>
    <source>
        <strain evidence="1">ECLA1</strain>
    </source>
</reference>
<evidence type="ECO:0000313" key="2">
    <source>
        <dbReference type="Proteomes" id="UP001283361"/>
    </source>
</evidence>
<evidence type="ECO:0000313" key="1">
    <source>
        <dbReference type="EMBL" id="KAK3768632.1"/>
    </source>
</evidence>
<dbReference type="EMBL" id="JAWDGP010004033">
    <property type="protein sequence ID" value="KAK3768632.1"/>
    <property type="molecule type" value="Genomic_DNA"/>
</dbReference>
<comment type="caution">
    <text evidence="1">The sequence shown here is derived from an EMBL/GenBank/DDBJ whole genome shotgun (WGS) entry which is preliminary data.</text>
</comment>
<keyword evidence="2" id="KW-1185">Reference proteome</keyword>
<proteinExistence type="predicted"/>
<organism evidence="1 2">
    <name type="scientific">Elysia crispata</name>
    <name type="common">lettuce slug</name>
    <dbReference type="NCBI Taxonomy" id="231223"/>
    <lineage>
        <taxon>Eukaryota</taxon>
        <taxon>Metazoa</taxon>
        <taxon>Spiralia</taxon>
        <taxon>Lophotrochozoa</taxon>
        <taxon>Mollusca</taxon>
        <taxon>Gastropoda</taxon>
        <taxon>Heterobranchia</taxon>
        <taxon>Euthyneura</taxon>
        <taxon>Panpulmonata</taxon>
        <taxon>Sacoglossa</taxon>
        <taxon>Placobranchoidea</taxon>
        <taxon>Plakobranchidae</taxon>
        <taxon>Elysia</taxon>
    </lineage>
</organism>